<evidence type="ECO:0000313" key="2">
    <source>
        <dbReference type="EMBL" id="CCA86900.1"/>
    </source>
</evidence>
<gene>
    <name evidence="2" type="ORF">RALSY_mp30212</name>
</gene>
<reference evidence="2" key="2">
    <citation type="submission" date="2011-04" db="EMBL/GenBank/DDBJ databases">
        <authorList>
            <person name="Genoscope - CEA"/>
        </authorList>
    </citation>
    <scope>NUCLEOTIDE SEQUENCE</scope>
    <source>
        <strain evidence="2">R24</strain>
    </source>
</reference>
<protein>
    <recommendedName>
        <fullName evidence="3">Transmembrane protein</fullName>
    </recommendedName>
</protein>
<feature type="transmembrane region" description="Helical" evidence="1">
    <location>
        <begin position="29"/>
        <end position="53"/>
    </location>
</feature>
<organism evidence="2">
    <name type="scientific">Ralstonia syzygii R24</name>
    <dbReference type="NCBI Taxonomy" id="907261"/>
    <lineage>
        <taxon>Bacteria</taxon>
        <taxon>Pseudomonadati</taxon>
        <taxon>Pseudomonadota</taxon>
        <taxon>Betaproteobacteria</taxon>
        <taxon>Burkholderiales</taxon>
        <taxon>Burkholderiaceae</taxon>
        <taxon>Ralstonia</taxon>
        <taxon>Ralstonia solanacearum species complex</taxon>
    </lineage>
</organism>
<proteinExistence type="predicted"/>
<keyword evidence="1" id="KW-0472">Membrane</keyword>
<dbReference type="AlphaFoldDB" id="G3ABJ6"/>
<reference evidence="2" key="1">
    <citation type="journal article" date="2011" name="PLoS ONE">
        <title>Ralstonia syzygii, the Blood Disease Bacterium and some Asian R. solanacearum strains form a single genomic species despite divergent lifestyles.</title>
        <authorList>
            <person name="Remenant B."/>
            <person name="de Cambiaire J.C."/>
            <person name="Cellier G."/>
            <person name="Jacobs J.M."/>
            <person name="Mangenot S."/>
            <person name="Barbe V."/>
            <person name="Lajus A."/>
            <person name="Vallenet D."/>
            <person name="Medigue C."/>
            <person name="Fegan M."/>
            <person name="Allen C."/>
            <person name="Prior P."/>
        </authorList>
    </citation>
    <scope>NUCLEOTIDE SEQUENCE</scope>
    <source>
        <strain evidence="2">R24</strain>
    </source>
</reference>
<dbReference type="EMBL" id="FR854092">
    <property type="protein sequence ID" value="CCA86900.1"/>
    <property type="molecule type" value="Genomic_DNA"/>
</dbReference>
<accession>G3ABJ6</accession>
<sequence length="58" mass="6827">MEGIPLRQRGGCCIQCAKLELWVYCFEDFLYILIAFIGFCYFFVGLMISLFCVNWRGE</sequence>
<evidence type="ECO:0000256" key="1">
    <source>
        <dbReference type="SAM" id="Phobius"/>
    </source>
</evidence>
<keyword evidence="1" id="KW-1133">Transmembrane helix</keyword>
<name>G3ABJ6_9RALS</name>
<evidence type="ECO:0008006" key="3">
    <source>
        <dbReference type="Google" id="ProtNLM"/>
    </source>
</evidence>
<keyword evidence="1" id="KW-0812">Transmembrane</keyword>